<feature type="region of interest" description="Disordered" evidence="2">
    <location>
        <begin position="1"/>
        <end position="21"/>
    </location>
</feature>
<dbReference type="InterPro" id="IPR011989">
    <property type="entry name" value="ARM-like"/>
</dbReference>
<feature type="transmembrane region" description="Helical" evidence="3">
    <location>
        <begin position="26"/>
        <end position="43"/>
    </location>
</feature>
<dbReference type="PANTHER" id="PTHR12697:SF5">
    <property type="entry name" value="DEOXYHYPUSINE HYDROXYLASE"/>
    <property type="match status" value="1"/>
</dbReference>
<reference evidence="4 5" key="1">
    <citation type="submission" date="2019-02" db="EMBL/GenBank/DDBJ databases">
        <title>Deep-cultivation of Planctomycetes and their phenomic and genomic characterization uncovers novel biology.</title>
        <authorList>
            <person name="Wiegand S."/>
            <person name="Jogler M."/>
            <person name="Boedeker C."/>
            <person name="Pinto D."/>
            <person name="Vollmers J."/>
            <person name="Rivas-Marin E."/>
            <person name="Kohn T."/>
            <person name="Peeters S.H."/>
            <person name="Heuer A."/>
            <person name="Rast P."/>
            <person name="Oberbeckmann S."/>
            <person name="Bunk B."/>
            <person name="Jeske O."/>
            <person name="Meyerdierks A."/>
            <person name="Storesund J.E."/>
            <person name="Kallscheuer N."/>
            <person name="Luecker S."/>
            <person name="Lage O.M."/>
            <person name="Pohl T."/>
            <person name="Merkel B.J."/>
            <person name="Hornburger P."/>
            <person name="Mueller R.-W."/>
            <person name="Bruemmer F."/>
            <person name="Labrenz M."/>
            <person name="Spormann A.M."/>
            <person name="Op den Camp H."/>
            <person name="Overmann J."/>
            <person name="Amann R."/>
            <person name="Jetten M.S.M."/>
            <person name="Mascher T."/>
            <person name="Medema M.H."/>
            <person name="Devos D.P."/>
            <person name="Kaster A.-K."/>
            <person name="Ovreas L."/>
            <person name="Rohde M."/>
            <person name="Galperin M.Y."/>
            <person name="Jogler C."/>
        </authorList>
    </citation>
    <scope>NUCLEOTIDE SEQUENCE [LARGE SCALE GENOMIC DNA]</scope>
    <source>
        <strain evidence="4 5">Mal4</strain>
    </source>
</reference>
<dbReference type="PANTHER" id="PTHR12697">
    <property type="entry name" value="PBS LYASE HEAT-LIKE PROTEIN"/>
    <property type="match status" value="1"/>
</dbReference>
<dbReference type="AlphaFoldDB" id="A0A517ZEV1"/>
<dbReference type="Proteomes" id="UP000320496">
    <property type="component" value="Chromosome"/>
</dbReference>
<feature type="compositionally biased region" description="Polar residues" evidence="2">
    <location>
        <begin position="1"/>
        <end position="17"/>
    </location>
</feature>
<gene>
    <name evidence="4" type="ORF">Mal4_53490</name>
</gene>
<protein>
    <submittedName>
        <fullName evidence="4">HEAT repeat protein</fullName>
    </submittedName>
</protein>
<evidence type="ECO:0000313" key="5">
    <source>
        <dbReference type="Proteomes" id="UP000320496"/>
    </source>
</evidence>
<evidence type="ECO:0000313" key="4">
    <source>
        <dbReference type="EMBL" id="QDU40986.1"/>
    </source>
</evidence>
<evidence type="ECO:0000256" key="2">
    <source>
        <dbReference type="SAM" id="MobiDB-lite"/>
    </source>
</evidence>
<dbReference type="InterPro" id="IPR004155">
    <property type="entry name" value="PBS_lyase_HEAT"/>
</dbReference>
<keyword evidence="5" id="KW-1185">Reference proteome</keyword>
<dbReference type="EMBL" id="CP036275">
    <property type="protein sequence ID" value="QDU40986.1"/>
    <property type="molecule type" value="Genomic_DNA"/>
</dbReference>
<dbReference type="RefSeq" id="WP_145372219.1">
    <property type="nucleotide sequence ID" value="NZ_CP036275.1"/>
</dbReference>
<dbReference type="SUPFAM" id="SSF48371">
    <property type="entry name" value="ARM repeat"/>
    <property type="match status" value="1"/>
</dbReference>
<evidence type="ECO:0000256" key="1">
    <source>
        <dbReference type="ARBA" id="ARBA00045876"/>
    </source>
</evidence>
<sequence length="351" mass="36900">MNDASPGTVNSPESSTPAPKKSGNRIGLLLIGLLVVAAAVVWLEPTRVGWGLVTGEAFYEGRPTSYWRNALAGPADARAEAEAALQNGGNEAVPVLTELAAGKAGDDWKGSEVRILALDMLGAIGPDASEAIPVVTAALEDEDGHLRSVAAVNLPKIGAEAEQAVPALTKLAAMDPRPEVIRAISVYREEAASSLPVLVKILEDHAHDTETRWNAARTLGKLGPRGVQAVEVLVRCLKDEESTVREHSAEALGDIGPPAVTTVPDLVSVLDDPATRVRRDAVRSLGQVGPEAKAAVPQIVPLLDDPEQMVRDATATTLEILAPDVLEEHRRKKAEEENAEDEQAADAGGEG</sequence>
<dbReference type="KEGG" id="mri:Mal4_53490"/>
<dbReference type="SMART" id="SM00567">
    <property type="entry name" value="EZ_HEAT"/>
    <property type="match status" value="5"/>
</dbReference>
<dbReference type="OrthoDB" id="207906at2"/>
<dbReference type="InterPro" id="IPR016024">
    <property type="entry name" value="ARM-type_fold"/>
</dbReference>
<dbReference type="InterPro" id="IPR021133">
    <property type="entry name" value="HEAT_type_2"/>
</dbReference>
<comment type="function">
    <text evidence="1">Catalyzes the hydroxylation of the N(6)-(4-aminobutyl)-L-lysine intermediate produced by deoxyhypusine synthase/DHPS on a critical lysine of the eukaryotic translation initiation factor 5A/eIF-5A. This is the second step of the post-translational modification of that lysine into an unusual amino acid residue named hypusine. Hypusination is unique to mature eIF-5A factor and is essential for its function.</text>
</comment>
<proteinExistence type="predicted"/>
<feature type="region of interest" description="Disordered" evidence="2">
    <location>
        <begin position="327"/>
        <end position="351"/>
    </location>
</feature>
<dbReference type="Gene3D" id="1.25.10.10">
    <property type="entry name" value="Leucine-rich Repeat Variant"/>
    <property type="match status" value="2"/>
</dbReference>
<keyword evidence="3" id="KW-1133">Transmembrane helix</keyword>
<keyword evidence="3" id="KW-0472">Membrane</keyword>
<dbReference type="GO" id="GO:0016491">
    <property type="term" value="F:oxidoreductase activity"/>
    <property type="evidence" value="ECO:0007669"/>
    <property type="project" value="TreeGrafter"/>
</dbReference>
<evidence type="ECO:0000256" key="3">
    <source>
        <dbReference type="SAM" id="Phobius"/>
    </source>
</evidence>
<organism evidence="4 5">
    <name type="scientific">Maioricimonas rarisocia</name>
    <dbReference type="NCBI Taxonomy" id="2528026"/>
    <lineage>
        <taxon>Bacteria</taxon>
        <taxon>Pseudomonadati</taxon>
        <taxon>Planctomycetota</taxon>
        <taxon>Planctomycetia</taxon>
        <taxon>Planctomycetales</taxon>
        <taxon>Planctomycetaceae</taxon>
        <taxon>Maioricimonas</taxon>
    </lineage>
</organism>
<name>A0A517ZEV1_9PLAN</name>
<accession>A0A517ZEV1</accession>
<dbReference type="PROSITE" id="PS50077">
    <property type="entry name" value="HEAT_REPEAT"/>
    <property type="match status" value="1"/>
</dbReference>
<keyword evidence="3" id="KW-0812">Transmembrane</keyword>
<feature type="compositionally biased region" description="Basic and acidic residues" evidence="2">
    <location>
        <begin position="327"/>
        <end position="336"/>
    </location>
</feature>
<dbReference type="Pfam" id="PF13646">
    <property type="entry name" value="HEAT_2"/>
    <property type="match status" value="3"/>
</dbReference>